<evidence type="ECO:0000313" key="3">
    <source>
        <dbReference type="Proteomes" id="UP000007110"/>
    </source>
</evidence>
<protein>
    <submittedName>
        <fullName evidence="2">Uncharacterized protein</fullName>
    </submittedName>
</protein>
<sequence>MMTGFQTMMHSKKLWGMPSLIASIILIPICYGQKMYNNSSPDNPKGPLPSLYFSDALIIALSVIGALIFIVLFIILFKIMYKVETSPPPLQQRHGISETRNLRLENVSH</sequence>
<keyword evidence="1" id="KW-0812">Transmembrane</keyword>
<evidence type="ECO:0000313" key="2">
    <source>
        <dbReference type="EnsemblMetazoa" id="XP_030835685"/>
    </source>
</evidence>
<keyword evidence="3" id="KW-1185">Reference proteome</keyword>
<dbReference type="RefSeq" id="XP_030835685.1">
    <property type="nucleotide sequence ID" value="XM_030979825.1"/>
</dbReference>
<dbReference type="GeneID" id="115921750"/>
<organism evidence="2 3">
    <name type="scientific">Strongylocentrotus purpuratus</name>
    <name type="common">Purple sea urchin</name>
    <dbReference type="NCBI Taxonomy" id="7668"/>
    <lineage>
        <taxon>Eukaryota</taxon>
        <taxon>Metazoa</taxon>
        <taxon>Echinodermata</taxon>
        <taxon>Eleutherozoa</taxon>
        <taxon>Echinozoa</taxon>
        <taxon>Echinoidea</taxon>
        <taxon>Euechinoidea</taxon>
        <taxon>Echinacea</taxon>
        <taxon>Camarodonta</taxon>
        <taxon>Echinidea</taxon>
        <taxon>Strongylocentrotidae</taxon>
        <taxon>Strongylocentrotus</taxon>
    </lineage>
</organism>
<dbReference type="EnsemblMetazoa" id="XM_030979825">
    <property type="protein sequence ID" value="XP_030835685"/>
    <property type="gene ID" value="LOC115921750"/>
</dbReference>
<dbReference type="Proteomes" id="UP000007110">
    <property type="component" value="Unassembled WGS sequence"/>
</dbReference>
<reference evidence="2" key="2">
    <citation type="submission" date="2021-01" db="UniProtKB">
        <authorList>
            <consortium name="EnsemblMetazoa"/>
        </authorList>
    </citation>
    <scope>IDENTIFICATION</scope>
</reference>
<dbReference type="AlphaFoldDB" id="A0A7M7NFB9"/>
<reference evidence="3" key="1">
    <citation type="submission" date="2015-02" db="EMBL/GenBank/DDBJ databases">
        <title>Genome sequencing for Strongylocentrotus purpuratus.</title>
        <authorList>
            <person name="Murali S."/>
            <person name="Liu Y."/>
            <person name="Vee V."/>
            <person name="English A."/>
            <person name="Wang M."/>
            <person name="Skinner E."/>
            <person name="Han Y."/>
            <person name="Muzny D.M."/>
            <person name="Worley K.C."/>
            <person name="Gibbs R.A."/>
        </authorList>
    </citation>
    <scope>NUCLEOTIDE SEQUENCE</scope>
</reference>
<accession>A0A7M7NFB9</accession>
<dbReference type="OrthoDB" id="10473294at2759"/>
<dbReference type="InParanoid" id="A0A7M7NFB9"/>
<keyword evidence="1" id="KW-0472">Membrane</keyword>
<evidence type="ECO:0000256" key="1">
    <source>
        <dbReference type="SAM" id="Phobius"/>
    </source>
</evidence>
<proteinExistence type="predicted"/>
<name>A0A7M7NFB9_STRPU</name>
<dbReference type="OMA" id="MYKVETS"/>
<dbReference type="KEGG" id="spu:115921750"/>
<keyword evidence="1" id="KW-1133">Transmembrane helix</keyword>
<feature type="transmembrane region" description="Helical" evidence="1">
    <location>
        <begin position="56"/>
        <end position="77"/>
    </location>
</feature>